<accession>A0A367JE13</accession>
<evidence type="ECO:0000256" key="1">
    <source>
        <dbReference type="SAM" id="MobiDB-lite"/>
    </source>
</evidence>
<evidence type="ECO:0000313" key="3">
    <source>
        <dbReference type="Proteomes" id="UP000252139"/>
    </source>
</evidence>
<dbReference type="OrthoDB" id="2289716at2759"/>
<evidence type="ECO:0000313" key="2">
    <source>
        <dbReference type="EMBL" id="RCH88147.1"/>
    </source>
</evidence>
<protein>
    <submittedName>
        <fullName evidence="2">Uncharacterized protein</fullName>
    </submittedName>
</protein>
<reference evidence="2 3" key="1">
    <citation type="journal article" date="2018" name="G3 (Bethesda)">
        <title>Phylogenetic and Phylogenomic Definition of Rhizopus Species.</title>
        <authorList>
            <person name="Gryganskyi A.P."/>
            <person name="Golan J."/>
            <person name="Dolatabadi S."/>
            <person name="Mondo S."/>
            <person name="Robb S."/>
            <person name="Idnurm A."/>
            <person name="Muszewska A."/>
            <person name="Steczkiewicz K."/>
            <person name="Masonjones S."/>
            <person name="Liao H.L."/>
            <person name="Gajdeczka M.T."/>
            <person name="Anike F."/>
            <person name="Vuek A."/>
            <person name="Anishchenko I.M."/>
            <person name="Voigt K."/>
            <person name="de Hoog G.S."/>
            <person name="Smith M.E."/>
            <person name="Heitman J."/>
            <person name="Vilgalys R."/>
            <person name="Stajich J.E."/>
        </authorList>
    </citation>
    <scope>NUCLEOTIDE SEQUENCE [LARGE SCALE GENOMIC DNA]</scope>
    <source>
        <strain evidence="2 3">CBS 357.93</strain>
    </source>
</reference>
<proteinExistence type="predicted"/>
<dbReference type="EMBL" id="PJQL01001521">
    <property type="protein sequence ID" value="RCH88147.1"/>
    <property type="molecule type" value="Genomic_DNA"/>
</dbReference>
<sequence length="172" mass="19331">LLQQLQKRSQHDQSARLATEERAKEAQERAEEAQQAHQRALEELQAVYARATKAENQVRENAIKIADLTQQLSEALTAQPAVKSQEVSEAQLKASQLEAANLRARNESAALKQKLAESMDDIARLRTALNEREDALNEARLHIEDYEIQLNMLRDAMNQKSSVNGFAPTPAY</sequence>
<feature type="compositionally biased region" description="Basic and acidic residues" evidence="1">
    <location>
        <begin position="9"/>
        <end position="38"/>
    </location>
</feature>
<feature type="non-terminal residue" evidence="2">
    <location>
        <position position="1"/>
    </location>
</feature>
<dbReference type="AlphaFoldDB" id="A0A367JE13"/>
<dbReference type="STRING" id="86630.A0A367JE13"/>
<feature type="region of interest" description="Disordered" evidence="1">
    <location>
        <begin position="1"/>
        <end position="38"/>
    </location>
</feature>
<keyword evidence="3" id="KW-1185">Reference proteome</keyword>
<name>A0A367JE13_RHIAZ</name>
<organism evidence="2 3">
    <name type="scientific">Rhizopus azygosporus</name>
    <name type="common">Rhizopus microsporus var. azygosporus</name>
    <dbReference type="NCBI Taxonomy" id="86630"/>
    <lineage>
        <taxon>Eukaryota</taxon>
        <taxon>Fungi</taxon>
        <taxon>Fungi incertae sedis</taxon>
        <taxon>Mucoromycota</taxon>
        <taxon>Mucoromycotina</taxon>
        <taxon>Mucoromycetes</taxon>
        <taxon>Mucorales</taxon>
        <taxon>Mucorineae</taxon>
        <taxon>Rhizopodaceae</taxon>
        <taxon>Rhizopus</taxon>
    </lineage>
</organism>
<comment type="caution">
    <text evidence="2">The sequence shown here is derived from an EMBL/GenBank/DDBJ whole genome shotgun (WGS) entry which is preliminary data.</text>
</comment>
<dbReference type="Proteomes" id="UP000252139">
    <property type="component" value="Unassembled WGS sequence"/>
</dbReference>
<gene>
    <name evidence="2" type="ORF">CU097_000418</name>
</gene>